<feature type="domain" description="Peptidase S1" evidence="1">
    <location>
        <begin position="2"/>
        <end position="233"/>
    </location>
</feature>
<evidence type="ECO:0000259" key="1">
    <source>
        <dbReference type="PROSITE" id="PS50240"/>
    </source>
</evidence>
<dbReference type="InterPro" id="IPR043504">
    <property type="entry name" value="Peptidase_S1_PA_chymotrypsin"/>
</dbReference>
<dbReference type="SMART" id="SM00020">
    <property type="entry name" value="Tryp_SPc"/>
    <property type="match status" value="1"/>
</dbReference>
<name>A0ABM1EPI3_PRICU</name>
<dbReference type="Proteomes" id="UP000695022">
    <property type="component" value="Unplaced"/>
</dbReference>
<dbReference type="InterPro" id="IPR009003">
    <property type="entry name" value="Peptidase_S1_PA"/>
</dbReference>
<organism evidence="2 3">
    <name type="scientific">Priapulus caudatus</name>
    <name type="common">Priapulid worm</name>
    <dbReference type="NCBI Taxonomy" id="37621"/>
    <lineage>
        <taxon>Eukaryota</taxon>
        <taxon>Metazoa</taxon>
        <taxon>Ecdysozoa</taxon>
        <taxon>Scalidophora</taxon>
        <taxon>Priapulida</taxon>
        <taxon>Priapulimorpha</taxon>
        <taxon>Priapulimorphida</taxon>
        <taxon>Priapulidae</taxon>
        <taxon>Priapulus</taxon>
    </lineage>
</organism>
<evidence type="ECO:0000313" key="2">
    <source>
        <dbReference type="Proteomes" id="UP000695022"/>
    </source>
</evidence>
<evidence type="ECO:0000313" key="3">
    <source>
        <dbReference type="RefSeq" id="XP_014674104.1"/>
    </source>
</evidence>
<protein>
    <submittedName>
        <fullName evidence="3">Transmembrane protease serine 4-like</fullName>
    </submittedName>
</protein>
<dbReference type="PANTHER" id="PTHR24260:SF132">
    <property type="entry name" value="PEPTIDASE S1 DOMAIN-CONTAINING PROTEIN"/>
    <property type="match status" value="1"/>
</dbReference>
<sequence length="237" mass="25532">MQLGGYARITQAAIYRVTDGVPALQCAGAVLQPGWILTAASCLRRRSEQRLVAAVGETILSGSLADDVPLFTISDDVTVFDYLALVSVSPHPFTPQRDVPKAVCLPDVDSSATLRSLPLTVTGWGATSRLSRRRVRAARVTLLPTAVCRSDTSTQVFIRRPPVVCTLSPRLMTVSQPCVATTGSPLLRLDPSRRRYELVGLLTDATQQGCPQTGHVTYTSVGEYVDIIRLAIALGKQ</sequence>
<reference evidence="3" key="1">
    <citation type="submission" date="2025-08" db="UniProtKB">
        <authorList>
            <consortium name="RefSeq"/>
        </authorList>
    </citation>
    <scope>IDENTIFICATION</scope>
</reference>
<dbReference type="Gene3D" id="2.40.10.10">
    <property type="entry name" value="Trypsin-like serine proteases"/>
    <property type="match status" value="2"/>
</dbReference>
<dbReference type="GeneID" id="106814317"/>
<keyword evidence="2" id="KW-1185">Reference proteome</keyword>
<gene>
    <name evidence="3" type="primary">LOC106814317</name>
</gene>
<accession>A0ABM1EPI3</accession>
<dbReference type="InterPro" id="IPR051333">
    <property type="entry name" value="CLIP_Serine_Protease"/>
</dbReference>
<dbReference type="SUPFAM" id="SSF50494">
    <property type="entry name" value="Trypsin-like serine proteases"/>
    <property type="match status" value="1"/>
</dbReference>
<dbReference type="PROSITE" id="PS50240">
    <property type="entry name" value="TRYPSIN_DOM"/>
    <property type="match status" value="1"/>
</dbReference>
<dbReference type="PANTHER" id="PTHR24260">
    <property type="match status" value="1"/>
</dbReference>
<dbReference type="RefSeq" id="XP_014674104.1">
    <property type="nucleotide sequence ID" value="XM_014818618.1"/>
</dbReference>
<dbReference type="Pfam" id="PF00089">
    <property type="entry name" value="Trypsin"/>
    <property type="match status" value="1"/>
</dbReference>
<proteinExistence type="predicted"/>
<dbReference type="InterPro" id="IPR001254">
    <property type="entry name" value="Trypsin_dom"/>
</dbReference>